<gene>
    <name evidence="6" type="ORF">PBT88_13885</name>
</gene>
<keyword evidence="2" id="KW-0238">DNA-binding</keyword>
<evidence type="ECO:0000313" key="6">
    <source>
        <dbReference type="EMBL" id="WBO21275.1"/>
    </source>
</evidence>
<dbReference type="EMBL" id="CP115174">
    <property type="protein sequence ID" value="WBO21275.1"/>
    <property type="molecule type" value="Genomic_DNA"/>
</dbReference>
<proteinExistence type="predicted"/>
<dbReference type="Proteomes" id="UP001210865">
    <property type="component" value="Chromosome"/>
</dbReference>
<dbReference type="Pfam" id="PF01638">
    <property type="entry name" value="HxlR"/>
    <property type="match status" value="1"/>
</dbReference>
<dbReference type="InterPro" id="IPR036390">
    <property type="entry name" value="WH_DNA-bd_sf"/>
</dbReference>
<evidence type="ECO:0000256" key="1">
    <source>
        <dbReference type="ARBA" id="ARBA00023015"/>
    </source>
</evidence>
<sequence length="147" mass="16373">MQPGSPDHEWREDCAPRRVLEIFSTKWTSMVLHALDARLGGCARTGVLHRSLPGISKKMLTQTLREMEASGLVSRRVHGTVPPAVDYSITPLGLRFVEPIELLYDWARRNPDALDMLRPRSGPKQPSPSDTESAAHAPEPKIANEEI</sequence>
<dbReference type="RefSeq" id="WP_270075924.1">
    <property type="nucleotide sequence ID" value="NZ_CP115174.1"/>
</dbReference>
<feature type="compositionally biased region" description="Basic and acidic residues" evidence="4">
    <location>
        <begin position="138"/>
        <end position="147"/>
    </location>
</feature>
<dbReference type="PANTHER" id="PTHR33204">
    <property type="entry name" value="TRANSCRIPTIONAL REGULATOR, MARR FAMILY"/>
    <property type="match status" value="1"/>
</dbReference>
<feature type="region of interest" description="Disordered" evidence="4">
    <location>
        <begin position="115"/>
        <end position="147"/>
    </location>
</feature>
<dbReference type="PANTHER" id="PTHR33204:SF37">
    <property type="entry name" value="HTH-TYPE TRANSCRIPTIONAL REGULATOR YODB"/>
    <property type="match status" value="1"/>
</dbReference>
<evidence type="ECO:0000313" key="7">
    <source>
        <dbReference type="Proteomes" id="UP001210865"/>
    </source>
</evidence>
<dbReference type="SUPFAM" id="SSF46785">
    <property type="entry name" value="Winged helix' DNA-binding domain"/>
    <property type="match status" value="1"/>
</dbReference>
<feature type="domain" description="HTH hxlR-type" evidence="5">
    <location>
        <begin position="14"/>
        <end position="115"/>
    </location>
</feature>
<keyword evidence="1" id="KW-0805">Transcription regulation</keyword>
<evidence type="ECO:0000256" key="3">
    <source>
        <dbReference type="ARBA" id="ARBA00023163"/>
    </source>
</evidence>
<evidence type="ECO:0000256" key="2">
    <source>
        <dbReference type="ARBA" id="ARBA00023125"/>
    </source>
</evidence>
<reference evidence="6 7" key="1">
    <citation type="submission" date="2022-12" db="EMBL/GenBank/DDBJ databases">
        <title>Sphingomonas abieness sp. nov., an endophytic bacterium isolated from Abies koreana.</title>
        <authorList>
            <person name="Jiang L."/>
            <person name="Lee J."/>
        </authorList>
    </citation>
    <scope>NUCLEOTIDE SEQUENCE [LARGE SCALE GENOMIC DNA]</scope>
    <source>
        <strain evidence="7">PAMB 00755</strain>
    </source>
</reference>
<dbReference type="InterPro" id="IPR002577">
    <property type="entry name" value="HTH_HxlR"/>
</dbReference>
<name>A0ABY7NJZ0_9SPHN</name>
<protein>
    <submittedName>
        <fullName evidence="6">Helix-turn-helix domain-containing protein</fullName>
    </submittedName>
</protein>
<dbReference type="PROSITE" id="PS51118">
    <property type="entry name" value="HTH_HXLR"/>
    <property type="match status" value="1"/>
</dbReference>
<accession>A0ABY7NJZ0</accession>
<keyword evidence="3" id="KW-0804">Transcription</keyword>
<evidence type="ECO:0000259" key="5">
    <source>
        <dbReference type="PROSITE" id="PS51118"/>
    </source>
</evidence>
<organism evidence="6 7">
    <name type="scientific">Sphingomonas abietis</name>
    <dbReference type="NCBI Taxonomy" id="3012344"/>
    <lineage>
        <taxon>Bacteria</taxon>
        <taxon>Pseudomonadati</taxon>
        <taxon>Pseudomonadota</taxon>
        <taxon>Alphaproteobacteria</taxon>
        <taxon>Sphingomonadales</taxon>
        <taxon>Sphingomonadaceae</taxon>
        <taxon>Sphingomonas</taxon>
    </lineage>
</organism>
<dbReference type="InterPro" id="IPR036388">
    <property type="entry name" value="WH-like_DNA-bd_sf"/>
</dbReference>
<dbReference type="Gene3D" id="1.10.10.10">
    <property type="entry name" value="Winged helix-like DNA-binding domain superfamily/Winged helix DNA-binding domain"/>
    <property type="match status" value="1"/>
</dbReference>
<evidence type="ECO:0000256" key="4">
    <source>
        <dbReference type="SAM" id="MobiDB-lite"/>
    </source>
</evidence>
<keyword evidence="7" id="KW-1185">Reference proteome</keyword>